<dbReference type="EMBL" id="JAOF01000001">
    <property type="protein sequence ID" value="EUA46726.1"/>
    <property type="molecule type" value="Genomic_DNA"/>
</dbReference>
<dbReference type="Pfam" id="PF06013">
    <property type="entry name" value="WXG100"/>
    <property type="match status" value="1"/>
</dbReference>
<comment type="caution">
    <text evidence="3">The sequence shown here is derived from an EMBL/GenBank/DDBJ whole genome shotgun (WGS) entry which is preliminary data.</text>
</comment>
<evidence type="ECO:0000313" key="3">
    <source>
        <dbReference type="EMBL" id="EUA46726.1"/>
    </source>
</evidence>
<dbReference type="NCBIfam" id="TIGR03930">
    <property type="entry name" value="WXG100_ESAT6"/>
    <property type="match status" value="1"/>
</dbReference>
<protein>
    <recommendedName>
        <fullName evidence="1">ESAT-6-like protein</fullName>
    </recommendedName>
</protein>
<organism evidence="3 4">
    <name type="scientific">Mycobacteroides abscessus 21</name>
    <dbReference type="NCBI Taxonomy" id="1299324"/>
    <lineage>
        <taxon>Bacteria</taxon>
        <taxon>Bacillati</taxon>
        <taxon>Actinomycetota</taxon>
        <taxon>Actinomycetes</taxon>
        <taxon>Mycobacteriales</taxon>
        <taxon>Mycobacteriaceae</taxon>
        <taxon>Mycobacteroides</taxon>
        <taxon>Mycobacteroides abscessus</taxon>
    </lineage>
</organism>
<evidence type="ECO:0000313" key="4">
    <source>
        <dbReference type="Proteomes" id="UP000020103"/>
    </source>
</evidence>
<gene>
    <name evidence="3" type="ORF">I543_3783</name>
</gene>
<name>A0A829Q197_9MYCO</name>
<proteinExistence type="inferred from homology"/>
<evidence type="ECO:0000256" key="1">
    <source>
        <dbReference type="RuleBase" id="RU362001"/>
    </source>
</evidence>
<dbReference type="SUPFAM" id="SSF140453">
    <property type="entry name" value="EsxAB dimer-like"/>
    <property type="match status" value="1"/>
</dbReference>
<reference evidence="3 4" key="1">
    <citation type="submission" date="2013-12" db="EMBL/GenBank/DDBJ databases">
        <authorList>
            <person name="Madinger N."/>
            <person name="Lenaerts A."/>
            <person name="Ordway D."/>
            <person name="DeGroote M.A."/>
            <person name="Parker T."/>
            <person name="Sizemore C."/>
            <person name="Tallon L.J."/>
            <person name="Sadzewicz L.K."/>
            <person name="Sengamalay N."/>
            <person name="Fraser C.M."/>
            <person name="Hine E."/>
            <person name="Shefchek K.A."/>
            <person name="Das S.P."/>
            <person name="Tettelin H."/>
        </authorList>
    </citation>
    <scope>NUCLEOTIDE SEQUENCE [LARGE SCALE GENOMIC DNA]</scope>
    <source>
        <strain evidence="3 4">21</strain>
    </source>
</reference>
<dbReference type="InterPro" id="IPR036689">
    <property type="entry name" value="ESAT-6-like_sf"/>
</dbReference>
<comment type="similarity">
    <text evidence="1">Belongs to the WXG100 family.</text>
</comment>
<dbReference type="InterPro" id="IPR010310">
    <property type="entry name" value="T7SS_ESAT-6-like"/>
</dbReference>
<sequence length="98" mass="10704">MTGAFSAQTSEMLGASDLAADAARDLQQELERLTQRWEDIASTWDGRSARAFRPEWDEWTKGAAKVIEALNGTAKLLAQHAYTFVDTDAGSRQNISGA</sequence>
<evidence type="ECO:0000256" key="2">
    <source>
        <dbReference type="SAM" id="Coils"/>
    </source>
</evidence>
<dbReference type="Gene3D" id="1.10.287.1060">
    <property type="entry name" value="ESAT-6-like"/>
    <property type="match status" value="1"/>
</dbReference>
<dbReference type="AlphaFoldDB" id="A0A829Q197"/>
<dbReference type="Proteomes" id="UP000020103">
    <property type="component" value="Unassembled WGS sequence"/>
</dbReference>
<keyword evidence="2" id="KW-0175">Coiled coil</keyword>
<accession>A0A829Q197</accession>
<feature type="coiled-coil region" evidence="2">
    <location>
        <begin position="16"/>
        <end position="43"/>
    </location>
</feature>